<gene>
    <name evidence="2" type="ORF">LTR25_000161</name>
</gene>
<evidence type="ECO:0000256" key="1">
    <source>
        <dbReference type="SAM" id="MobiDB-lite"/>
    </source>
</evidence>
<feature type="region of interest" description="Disordered" evidence="1">
    <location>
        <begin position="28"/>
        <end position="152"/>
    </location>
</feature>
<sequence>MDLFHTISQTIDNVLTCDWYDGFKTSGYKMSASNSDDKTMDTAPGGESTQYESIKTETLPTSKQRGQLGSGPNTSEDDSTSADRGQQTADNIRYGQNISESGMGGKTTTSSGSAGQTGGYGGAPDQTVQQDDARSKQGYGPGSDHQNKEVGA</sequence>
<dbReference type="Proteomes" id="UP001345827">
    <property type="component" value="Unassembled WGS sequence"/>
</dbReference>
<proteinExistence type="predicted"/>
<keyword evidence="3" id="KW-1185">Reference proteome</keyword>
<evidence type="ECO:0000313" key="3">
    <source>
        <dbReference type="Proteomes" id="UP001345827"/>
    </source>
</evidence>
<reference evidence="2 3" key="1">
    <citation type="submission" date="2023-06" db="EMBL/GenBank/DDBJ databases">
        <title>Black Yeasts Isolated from many extreme environments.</title>
        <authorList>
            <person name="Coleine C."/>
            <person name="Stajich J.E."/>
            <person name="Selbmann L."/>
        </authorList>
    </citation>
    <scope>NUCLEOTIDE SEQUENCE [LARGE SCALE GENOMIC DNA]</scope>
    <source>
        <strain evidence="2 3">CCFEE 5887</strain>
    </source>
</reference>
<feature type="compositionally biased region" description="Polar residues" evidence="1">
    <location>
        <begin position="82"/>
        <end position="100"/>
    </location>
</feature>
<dbReference type="EMBL" id="JAXLQG010000001">
    <property type="protein sequence ID" value="KAK5545154.1"/>
    <property type="molecule type" value="Genomic_DNA"/>
</dbReference>
<feature type="compositionally biased region" description="Polar residues" evidence="1">
    <location>
        <begin position="47"/>
        <end position="74"/>
    </location>
</feature>
<accession>A0AAV9QM92</accession>
<protein>
    <submittedName>
        <fullName evidence="2">Uncharacterized protein</fullName>
    </submittedName>
</protein>
<comment type="caution">
    <text evidence="2">The sequence shown here is derived from an EMBL/GenBank/DDBJ whole genome shotgun (WGS) entry which is preliminary data.</text>
</comment>
<name>A0AAV9QM92_9PEZI</name>
<dbReference type="AlphaFoldDB" id="A0AAV9QM92"/>
<organism evidence="2 3">
    <name type="scientific">Vermiconidia calcicola</name>
    <dbReference type="NCBI Taxonomy" id="1690605"/>
    <lineage>
        <taxon>Eukaryota</taxon>
        <taxon>Fungi</taxon>
        <taxon>Dikarya</taxon>
        <taxon>Ascomycota</taxon>
        <taxon>Pezizomycotina</taxon>
        <taxon>Dothideomycetes</taxon>
        <taxon>Dothideomycetidae</taxon>
        <taxon>Mycosphaerellales</taxon>
        <taxon>Extremaceae</taxon>
        <taxon>Vermiconidia</taxon>
    </lineage>
</organism>
<evidence type="ECO:0000313" key="2">
    <source>
        <dbReference type="EMBL" id="KAK5545154.1"/>
    </source>
</evidence>